<evidence type="ECO:0000256" key="1">
    <source>
        <dbReference type="SAM" id="MobiDB-lite"/>
    </source>
</evidence>
<proteinExistence type="predicted"/>
<evidence type="ECO:0000313" key="2">
    <source>
        <dbReference type="EMBL" id="CAG6604780.1"/>
    </source>
</evidence>
<accession>A0A8D8PKG6</accession>
<feature type="region of interest" description="Disordered" evidence="1">
    <location>
        <begin position="1"/>
        <end position="149"/>
    </location>
</feature>
<protein>
    <submittedName>
        <fullName evidence="2">(northern house mosquito) hypothetical protein</fullName>
    </submittedName>
</protein>
<organism evidence="2">
    <name type="scientific">Culex pipiens</name>
    <name type="common">House mosquito</name>
    <dbReference type="NCBI Taxonomy" id="7175"/>
    <lineage>
        <taxon>Eukaryota</taxon>
        <taxon>Metazoa</taxon>
        <taxon>Ecdysozoa</taxon>
        <taxon>Arthropoda</taxon>
        <taxon>Hexapoda</taxon>
        <taxon>Insecta</taxon>
        <taxon>Pterygota</taxon>
        <taxon>Neoptera</taxon>
        <taxon>Endopterygota</taxon>
        <taxon>Diptera</taxon>
        <taxon>Nematocera</taxon>
        <taxon>Culicoidea</taxon>
        <taxon>Culicidae</taxon>
        <taxon>Culicinae</taxon>
        <taxon>Culicini</taxon>
        <taxon>Culex</taxon>
        <taxon>Culex</taxon>
    </lineage>
</organism>
<dbReference type="EMBL" id="HBUE01246854">
    <property type="protein sequence ID" value="CAG6552457.1"/>
    <property type="molecule type" value="Transcribed_RNA"/>
</dbReference>
<feature type="compositionally biased region" description="Basic and acidic residues" evidence="1">
    <location>
        <begin position="48"/>
        <end position="67"/>
    </location>
</feature>
<dbReference type="EMBL" id="HBUE01354010">
    <property type="protein sequence ID" value="CAG6604780.1"/>
    <property type="molecule type" value="Transcribed_RNA"/>
</dbReference>
<dbReference type="AlphaFoldDB" id="A0A8D8PKG6"/>
<reference evidence="2" key="1">
    <citation type="submission" date="2021-05" db="EMBL/GenBank/DDBJ databases">
        <authorList>
            <person name="Alioto T."/>
            <person name="Alioto T."/>
            <person name="Gomez Garrido J."/>
        </authorList>
    </citation>
    <scope>NUCLEOTIDE SEQUENCE</scope>
</reference>
<sequence>MSIAGEGQPGQAGAGGRNGLSRYPRAPAGFVLAEVSPRICRQVSRRRTPSEHSDQQRRSDGLSEGPHRGRVRAAAWGEPSGTLPPHQPAPGSAQIVCPKSDRESVQSGAPVRYHKPAGPEQRAVLQPGDGLLPEQAGQRAVYGGTGQAA</sequence>
<name>A0A8D8PKG6_CULPI</name>
<feature type="compositionally biased region" description="Gly residues" evidence="1">
    <location>
        <begin position="7"/>
        <end position="18"/>
    </location>
</feature>